<keyword evidence="2" id="KW-0677">Repeat</keyword>
<feature type="domain" description="Protein kinase" evidence="6">
    <location>
        <begin position="468"/>
        <end position="752"/>
    </location>
</feature>
<evidence type="ECO:0000313" key="8">
    <source>
        <dbReference type="Proteomes" id="UP000650533"/>
    </source>
</evidence>
<dbReference type="InterPro" id="IPR056884">
    <property type="entry name" value="NPHP3-like_N"/>
</dbReference>
<reference evidence="7" key="1">
    <citation type="submission" date="2020-05" db="EMBL/GenBank/DDBJ databases">
        <title>Evolutionary and genomic comparisons of hybrid uninucleate and nonhybrid Rhizoctonia fungi.</title>
        <authorList>
            <person name="Li C."/>
            <person name="Chen X."/>
        </authorList>
    </citation>
    <scope>NUCLEOTIDE SEQUENCE</scope>
    <source>
        <strain evidence="7">AG-1 IA</strain>
    </source>
</reference>
<dbReference type="EMBL" id="CP059668">
    <property type="protein sequence ID" value="QRW24082.1"/>
    <property type="molecule type" value="Genomic_DNA"/>
</dbReference>
<dbReference type="RefSeq" id="XP_043184319.1">
    <property type="nucleotide sequence ID" value="XM_043330222.1"/>
</dbReference>
<keyword evidence="4" id="KW-0067">ATP-binding</keyword>
<keyword evidence="3" id="KW-0547">Nucleotide-binding</keyword>
<dbReference type="InterPro" id="IPR051681">
    <property type="entry name" value="Ser/Thr_Kinases-Pseudokinases"/>
</dbReference>
<dbReference type="PANTHER" id="PTHR44329:SF298">
    <property type="entry name" value="MIXED LINEAGE KINASE DOMAIN-LIKE PROTEIN"/>
    <property type="match status" value="1"/>
</dbReference>
<evidence type="ECO:0000256" key="4">
    <source>
        <dbReference type="ARBA" id="ARBA00022840"/>
    </source>
</evidence>
<dbReference type="GO" id="GO:0004674">
    <property type="term" value="F:protein serine/threonine kinase activity"/>
    <property type="evidence" value="ECO:0007669"/>
    <property type="project" value="TreeGrafter"/>
</dbReference>
<dbReference type="GeneID" id="67032685"/>
<proteinExistence type="inferred from homology"/>
<gene>
    <name evidence="7" type="ORF">RhiXN_10406</name>
</gene>
<dbReference type="InterPro" id="IPR011009">
    <property type="entry name" value="Kinase-like_dom_sf"/>
</dbReference>
<evidence type="ECO:0000256" key="2">
    <source>
        <dbReference type="ARBA" id="ARBA00022737"/>
    </source>
</evidence>
<dbReference type="SMART" id="SM00220">
    <property type="entry name" value="S_TKc"/>
    <property type="match status" value="1"/>
</dbReference>
<organism evidence="7 8">
    <name type="scientific">Rhizoctonia solani</name>
    <dbReference type="NCBI Taxonomy" id="456999"/>
    <lineage>
        <taxon>Eukaryota</taxon>
        <taxon>Fungi</taxon>
        <taxon>Dikarya</taxon>
        <taxon>Basidiomycota</taxon>
        <taxon>Agaricomycotina</taxon>
        <taxon>Agaricomycetes</taxon>
        <taxon>Cantharellales</taxon>
        <taxon>Ceratobasidiaceae</taxon>
        <taxon>Rhizoctonia</taxon>
    </lineage>
</organism>
<sequence>MSTPVIGGSDSGPPLLYVVPPTLQLEEACIPGTRQSIITTITNWLNSTNITSSKVLWLADISGSGKSAVARHIGYTTTQSNQLLCSFFFKRDIENQSNTSQVISSMAREIARGSGAIAAEIAQAGSLGEGAGYVEAFHSQITVPLSRHPPERPSLILIDALDESGTPDRRAHFLDALVREVPLLPTTVKIMLTSKPAQDIDDALNKLSTVTVDDDDELEVYRLTFDVYGQDNRRDLRRYISHSFERIARLRRSNGFSLPEVWPSNQQKQSLVAHANGLFLWVTVAADYVACANDPEDALEALLALQNRPNPEAAIDALYKHILRSAESNPDFNFPTYYDILDLVLSAPNPLTLSELCATTKRDVGPTVCCLLPVLRAAPFVRIVHQSFREYVRDGQKCETRFLISRGTPATNDAEVPRSPIKAKSRQSSMGNNTVYPGFPLPSLATVASYPYAELLAPDIGDQIDPNSVSQYPAARGAFGDIWRAKHLDGRDVAIKSIRLYGSLASLGRHKLEKSSVKELMVWARLDHPNVLRLLGICVFGGEIGMVSEWMPKGNVTEFTINHPNANKLKLCSEIADGLAYLHNEGIIHGDLKGGNVVIAADGSARLVDFGLAKLTEEALKFSTTSAQRGTTRWMVGSYENLRKAYTDMVKPHELMNPAEESRAVITFASDVYALGMTFLEIYTGNPPFMEMRNDFQVMFAVIQGTLPQRPSPEASPQLINQMWDLMTWCWARNNERRPNAMTVSVMTRGLLHNKEFGSQHYSAVGENAVAMKHDINEETIAGSEMRAIQEFTV</sequence>
<dbReference type="SUPFAM" id="SSF56112">
    <property type="entry name" value="Protein kinase-like (PK-like)"/>
    <property type="match status" value="1"/>
</dbReference>
<dbReference type="Proteomes" id="UP000650533">
    <property type="component" value="Chromosome 11"/>
</dbReference>
<dbReference type="InterPro" id="IPR000719">
    <property type="entry name" value="Prot_kinase_dom"/>
</dbReference>
<dbReference type="InterPro" id="IPR027417">
    <property type="entry name" value="P-loop_NTPase"/>
</dbReference>
<keyword evidence="7" id="KW-0418">Kinase</keyword>
<dbReference type="Pfam" id="PF24883">
    <property type="entry name" value="NPHP3_N"/>
    <property type="match status" value="1"/>
</dbReference>
<dbReference type="Pfam" id="PF07714">
    <property type="entry name" value="PK_Tyr_Ser-Thr"/>
    <property type="match status" value="1"/>
</dbReference>
<evidence type="ECO:0000256" key="1">
    <source>
        <dbReference type="ARBA" id="ARBA00008171"/>
    </source>
</evidence>
<dbReference type="AlphaFoldDB" id="A0A8H8P4A9"/>
<dbReference type="GO" id="GO:0005524">
    <property type="term" value="F:ATP binding"/>
    <property type="evidence" value="ECO:0007669"/>
    <property type="project" value="UniProtKB-KW"/>
</dbReference>
<name>A0A8H8P4A9_9AGAM</name>
<dbReference type="PROSITE" id="PS00108">
    <property type="entry name" value="PROTEIN_KINASE_ST"/>
    <property type="match status" value="1"/>
</dbReference>
<evidence type="ECO:0000259" key="6">
    <source>
        <dbReference type="PROSITE" id="PS50011"/>
    </source>
</evidence>
<evidence type="ECO:0000256" key="5">
    <source>
        <dbReference type="SAM" id="MobiDB-lite"/>
    </source>
</evidence>
<dbReference type="PANTHER" id="PTHR44329">
    <property type="entry name" value="SERINE/THREONINE-PROTEIN KINASE TNNI3K-RELATED"/>
    <property type="match status" value="1"/>
</dbReference>
<dbReference type="Gene3D" id="1.10.510.10">
    <property type="entry name" value="Transferase(Phosphotransferase) domain 1"/>
    <property type="match status" value="1"/>
</dbReference>
<evidence type="ECO:0000256" key="3">
    <source>
        <dbReference type="ARBA" id="ARBA00022741"/>
    </source>
</evidence>
<evidence type="ECO:0000313" key="7">
    <source>
        <dbReference type="EMBL" id="QRW24082.1"/>
    </source>
</evidence>
<dbReference type="InterPro" id="IPR008271">
    <property type="entry name" value="Ser/Thr_kinase_AS"/>
</dbReference>
<keyword evidence="7" id="KW-0808">Transferase</keyword>
<comment type="similarity">
    <text evidence="1">Belongs to the protein kinase superfamily. TKL Ser/Thr protein kinase family. ROCO subfamily.</text>
</comment>
<dbReference type="InterPro" id="IPR001245">
    <property type="entry name" value="Ser-Thr/Tyr_kinase_cat_dom"/>
</dbReference>
<dbReference type="SUPFAM" id="SSF52540">
    <property type="entry name" value="P-loop containing nucleoside triphosphate hydrolases"/>
    <property type="match status" value="1"/>
</dbReference>
<dbReference type="KEGG" id="rsx:RhiXN_10406"/>
<feature type="region of interest" description="Disordered" evidence="5">
    <location>
        <begin position="409"/>
        <end position="429"/>
    </location>
</feature>
<dbReference type="PROSITE" id="PS50011">
    <property type="entry name" value="PROTEIN_KINASE_DOM"/>
    <property type="match status" value="1"/>
</dbReference>
<accession>A0A8H8P4A9</accession>
<protein>
    <submittedName>
        <fullName evidence="7">Tyrosine kinase family catalytic domain protein</fullName>
    </submittedName>
</protein>